<evidence type="ECO:0000313" key="2">
    <source>
        <dbReference type="Proteomes" id="UP000027463"/>
    </source>
</evidence>
<dbReference type="EMBL" id="AUNC01000017">
    <property type="protein sequence ID" value="KEO56996.1"/>
    <property type="molecule type" value="Genomic_DNA"/>
</dbReference>
<accession>A0ABR4TNN0</accession>
<evidence type="ECO:0000313" key="1">
    <source>
        <dbReference type="EMBL" id="KEO56996.1"/>
    </source>
</evidence>
<keyword evidence="2" id="KW-1185">Reference proteome</keyword>
<organism evidence="1 2">
    <name type="scientific">Thalassospira permensis NBRC 106175</name>
    <dbReference type="NCBI Taxonomy" id="1353532"/>
    <lineage>
        <taxon>Bacteria</taxon>
        <taxon>Pseudomonadati</taxon>
        <taxon>Pseudomonadota</taxon>
        <taxon>Alphaproteobacteria</taxon>
        <taxon>Rhodospirillales</taxon>
        <taxon>Thalassospiraceae</taxon>
        <taxon>Thalassospira</taxon>
    </lineage>
</organism>
<proteinExistence type="predicted"/>
<reference evidence="1 2" key="1">
    <citation type="submission" date="2013-07" db="EMBL/GenBank/DDBJ databases">
        <title>Thalassospira permensis NBRC 106175 Genome Sequencing.</title>
        <authorList>
            <person name="Lai Q."/>
            <person name="Shao Z."/>
        </authorList>
    </citation>
    <scope>NUCLEOTIDE SEQUENCE [LARGE SCALE GENOMIC DNA]</scope>
    <source>
        <strain evidence="1 2">NBRC 106175</strain>
    </source>
</reference>
<sequence length="54" mass="6124">MIVQNLQARIVVLQDKLSYKALGRGPINYMQLCFDKRIETVLDAQIGQMTAISK</sequence>
<gene>
    <name evidence="1" type="ORF">SMB34_17705</name>
</gene>
<comment type="caution">
    <text evidence="1">The sequence shown here is derived from an EMBL/GenBank/DDBJ whole genome shotgun (WGS) entry which is preliminary data.</text>
</comment>
<dbReference type="Proteomes" id="UP000027463">
    <property type="component" value="Unassembled WGS sequence"/>
</dbReference>
<name>A0ABR4TNN0_9PROT</name>
<protein>
    <submittedName>
        <fullName evidence="1">Uncharacterized protein</fullName>
    </submittedName>
</protein>